<dbReference type="EMBL" id="SDPO01000002">
    <property type="protein sequence ID" value="RXZ48656.1"/>
    <property type="molecule type" value="Genomic_DNA"/>
</dbReference>
<protein>
    <submittedName>
        <fullName evidence="1">PRC-barrel domain containing protein</fullName>
    </submittedName>
</protein>
<dbReference type="AlphaFoldDB" id="A0A4Q2JP77"/>
<proteinExistence type="predicted"/>
<evidence type="ECO:0000313" key="1">
    <source>
        <dbReference type="EMBL" id="RXZ48656.1"/>
    </source>
</evidence>
<organism evidence="1 2">
    <name type="scientific">Agromyces fucosus</name>
    <dbReference type="NCBI Taxonomy" id="41985"/>
    <lineage>
        <taxon>Bacteria</taxon>
        <taxon>Bacillati</taxon>
        <taxon>Actinomycetota</taxon>
        <taxon>Actinomycetes</taxon>
        <taxon>Micrococcales</taxon>
        <taxon>Microbacteriaceae</taxon>
        <taxon>Agromyces</taxon>
    </lineage>
</organism>
<keyword evidence="2" id="KW-1185">Reference proteome</keyword>
<dbReference type="SUPFAM" id="SSF50346">
    <property type="entry name" value="PRC-barrel domain"/>
    <property type="match status" value="1"/>
</dbReference>
<accession>A0A4Q2JP77</accession>
<dbReference type="InterPro" id="IPR014747">
    <property type="entry name" value="Bac_photo_RC_H_C"/>
</dbReference>
<dbReference type="Proteomes" id="UP000292935">
    <property type="component" value="Unassembled WGS sequence"/>
</dbReference>
<name>A0A4Q2JP77_9MICO</name>
<dbReference type="GO" id="GO:0030077">
    <property type="term" value="C:plasma membrane light-harvesting complex"/>
    <property type="evidence" value="ECO:0007669"/>
    <property type="project" value="InterPro"/>
</dbReference>
<dbReference type="GO" id="GO:0019684">
    <property type="term" value="P:photosynthesis, light reaction"/>
    <property type="evidence" value="ECO:0007669"/>
    <property type="project" value="InterPro"/>
</dbReference>
<dbReference type="Gene3D" id="3.90.50.10">
    <property type="entry name" value="Photosynthetic Reaction Center, subunit H, domain 2"/>
    <property type="match status" value="1"/>
</dbReference>
<dbReference type="InterPro" id="IPR011033">
    <property type="entry name" value="PRC_barrel-like_sf"/>
</dbReference>
<dbReference type="OrthoDB" id="510842at2"/>
<gene>
    <name evidence="1" type="ORF">ESP57_06560</name>
</gene>
<comment type="caution">
    <text evidence="1">The sequence shown here is derived from an EMBL/GenBank/DDBJ whole genome shotgun (WGS) entry which is preliminary data.</text>
</comment>
<sequence>MMSTNWDAWTYRQSAGRTAQSADIVGYEVHATDGHIGKVDEASDDVGRSQIVVDTGPWIFGRKVLLPAGTIDRVDDTEERVYVDLTKDQIKNSPELNEGTSWDDSGYRDEVGGYYSGFYNY</sequence>
<evidence type="ECO:0000313" key="2">
    <source>
        <dbReference type="Proteomes" id="UP000292935"/>
    </source>
</evidence>
<reference evidence="1 2" key="1">
    <citation type="submission" date="2019-01" db="EMBL/GenBank/DDBJ databases">
        <authorList>
            <person name="Li J."/>
        </authorList>
    </citation>
    <scope>NUCLEOTIDE SEQUENCE [LARGE SCALE GENOMIC DNA]</scope>
    <source>
        <strain evidence="1 2">CCUG 35506</strain>
    </source>
</reference>